<dbReference type="RefSeq" id="WP_133765269.1">
    <property type="nucleotide sequence ID" value="NZ_BAAARP010000001.1"/>
</dbReference>
<dbReference type="InterPro" id="IPR037523">
    <property type="entry name" value="VOC_core"/>
</dbReference>
<dbReference type="PROSITE" id="PS51819">
    <property type="entry name" value="VOC"/>
    <property type="match status" value="2"/>
</dbReference>
<dbReference type="OrthoDB" id="9793039at2"/>
<dbReference type="InterPro" id="IPR041581">
    <property type="entry name" value="Glyoxalase_6"/>
</dbReference>
<name>A0A4R7FRX3_9MICO</name>
<dbReference type="SUPFAM" id="SSF54593">
    <property type="entry name" value="Glyoxalase/Bleomycin resistance protein/Dihydroxybiphenyl dioxygenase"/>
    <property type="match status" value="1"/>
</dbReference>
<protein>
    <recommendedName>
        <fullName evidence="1">VOC domain-containing protein</fullName>
    </recommendedName>
</protein>
<evidence type="ECO:0000313" key="2">
    <source>
        <dbReference type="EMBL" id="TDS80563.1"/>
    </source>
</evidence>
<dbReference type="Proteomes" id="UP000295344">
    <property type="component" value="Unassembled WGS sequence"/>
</dbReference>
<comment type="caution">
    <text evidence="2">The sequence shown here is derived from an EMBL/GenBank/DDBJ whole genome shotgun (WGS) entry which is preliminary data.</text>
</comment>
<dbReference type="PANTHER" id="PTHR33993:SF14">
    <property type="entry name" value="GB|AAF24581.1"/>
    <property type="match status" value="1"/>
</dbReference>
<evidence type="ECO:0000259" key="1">
    <source>
        <dbReference type="PROSITE" id="PS51819"/>
    </source>
</evidence>
<reference evidence="2 3" key="1">
    <citation type="submission" date="2019-03" db="EMBL/GenBank/DDBJ databases">
        <title>Genomic Encyclopedia of Archaeal and Bacterial Type Strains, Phase II (KMG-II): from individual species to whole genera.</title>
        <authorList>
            <person name="Goeker M."/>
        </authorList>
    </citation>
    <scope>NUCLEOTIDE SEQUENCE [LARGE SCALE GENOMIC DNA]</scope>
    <source>
        <strain evidence="2 3">DSM 24782</strain>
    </source>
</reference>
<sequence length="279" mass="29103">MTDERVPRTYPQGVPSWIDLEAPDATGIAPFYGAVLGWSFTDAMPPGAPGHYLIATIDGQDVAAIASGAAAIGRDPVWSTYFAVDDAEVSAAAVERAGGTVTAPPADTPGGRPVACVDPEGAPFRLWQAGRRLGAQRVNAPGAWGFSLLRTADPRAAFAFYSSFLPWAWSPEASAGFIRVPGYGAHLAATSDPGILDRQRFAPEGFEDAAAGFDALAPGEAPHWHVSFTVPDRDATLEAVTANGGTVESTGQDRWTRHATVADPLGARFAVSQFTPPGG</sequence>
<keyword evidence="3" id="KW-1185">Reference proteome</keyword>
<dbReference type="InterPro" id="IPR052164">
    <property type="entry name" value="Anthracycline_SecMetBiosynth"/>
</dbReference>
<dbReference type="PANTHER" id="PTHR33993">
    <property type="entry name" value="GLYOXALASE-RELATED"/>
    <property type="match status" value="1"/>
</dbReference>
<feature type="domain" description="VOC" evidence="1">
    <location>
        <begin position="14"/>
        <end position="129"/>
    </location>
</feature>
<feature type="domain" description="VOC" evidence="1">
    <location>
        <begin position="160"/>
        <end position="274"/>
    </location>
</feature>
<accession>A0A4R7FRX3</accession>
<proteinExistence type="predicted"/>
<dbReference type="EMBL" id="SOAM01000001">
    <property type="protein sequence ID" value="TDS80563.1"/>
    <property type="molecule type" value="Genomic_DNA"/>
</dbReference>
<dbReference type="CDD" id="cd07247">
    <property type="entry name" value="SgaA_N_like"/>
    <property type="match status" value="1"/>
</dbReference>
<dbReference type="InterPro" id="IPR029068">
    <property type="entry name" value="Glyas_Bleomycin-R_OHBP_Dase"/>
</dbReference>
<dbReference type="Gene3D" id="3.10.180.10">
    <property type="entry name" value="2,3-Dihydroxybiphenyl 1,2-Dioxygenase, domain 1"/>
    <property type="match status" value="2"/>
</dbReference>
<dbReference type="AlphaFoldDB" id="A0A4R7FRX3"/>
<gene>
    <name evidence="2" type="ORF">CLV52_1129</name>
</gene>
<organism evidence="2 3">
    <name type="scientific">Amnibacterium kyonggiense</name>
    <dbReference type="NCBI Taxonomy" id="595671"/>
    <lineage>
        <taxon>Bacteria</taxon>
        <taxon>Bacillati</taxon>
        <taxon>Actinomycetota</taxon>
        <taxon>Actinomycetes</taxon>
        <taxon>Micrococcales</taxon>
        <taxon>Microbacteriaceae</taxon>
        <taxon>Amnibacterium</taxon>
    </lineage>
</organism>
<evidence type="ECO:0000313" key="3">
    <source>
        <dbReference type="Proteomes" id="UP000295344"/>
    </source>
</evidence>
<dbReference type="Pfam" id="PF18029">
    <property type="entry name" value="Glyoxalase_6"/>
    <property type="match status" value="2"/>
</dbReference>